<dbReference type="Proteomes" id="UP001165121">
    <property type="component" value="Unassembled WGS sequence"/>
</dbReference>
<gene>
    <name evidence="2" type="ORF">Pfra01_002627700</name>
</gene>
<dbReference type="EMBL" id="BSXT01005485">
    <property type="protein sequence ID" value="GMF60586.1"/>
    <property type="molecule type" value="Genomic_DNA"/>
</dbReference>
<dbReference type="InterPro" id="IPR056924">
    <property type="entry name" value="SH3_Tf2-1"/>
</dbReference>
<protein>
    <submittedName>
        <fullName evidence="2">Unnamed protein product</fullName>
    </submittedName>
</protein>
<dbReference type="Pfam" id="PF24626">
    <property type="entry name" value="SH3_Tf2-1"/>
    <property type="match status" value="1"/>
</dbReference>
<dbReference type="PROSITE" id="PS50013">
    <property type="entry name" value="CHROMO_2"/>
    <property type="match status" value="1"/>
</dbReference>
<reference evidence="2" key="1">
    <citation type="submission" date="2023-04" db="EMBL/GenBank/DDBJ databases">
        <title>Phytophthora fragariaefolia NBRC 109709.</title>
        <authorList>
            <person name="Ichikawa N."/>
            <person name="Sato H."/>
            <person name="Tonouchi N."/>
        </authorList>
    </citation>
    <scope>NUCLEOTIDE SEQUENCE</scope>
    <source>
        <strain evidence="2">NBRC 109709</strain>
    </source>
</reference>
<evidence type="ECO:0000313" key="3">
    <source>
        <dbReference type="Proteomes" id="UP001165121"/>
    </source>
</evidence>
<dbReference type="AlphaFoldDB" id="A0A9W6YCT7"/>
<proteinExistence type="predicted"/>
<feature type="domain" description="Chromo" evidence="1">
    <location>
        <begin position="160"/>
        <end position="219"/>
    </location>
</feature>
<dbReference type="InterPro" id="IPR000953">
    <property type="entry name" value="Chromo/chromo_shadow_dom"/>
</dbReference>
<sequence>MTSFFADLGYNPALPIDLDVRASQTAESKSATTFLLHMKQMLRELQAKIRSSAEKMKMQYNRGRRDQTFRIGDMVLVSTKNLGVENTGAKRRKLAPKWIGPYEVIENVQGSSSYRLNLPRQSYLYPVFHTLSLKLFQKDTSSTRDNAVPTVRLKDGTEGHLIEDILEHRFGVDCLDEYKCKWVGAVDDITWEPATNLQSVPELIKQFLRKENGLNPRGSTRLRNKHHSANYIGETSFGRQARSSKIPELNLTISPHCAFQIQHPKFSSEEVGLPNC</sequence>
<evidence type="ECO:0000259" key="1">
    <source>
        <dbReference type="PROSITE" id="PS50013"/>
    </source>
</evidence>
<dbReference type="InterPro" id="IPR016197">
    <property type="entry name" value="Chromo-like_dom_sf"/>
</dbReference>
<accession>A0A9W6YCT7</accession>
<dbReference type="CDD" id="cd00024">
    <property type="entry name" value="CD_CSD"/>
    <property type="match status" value="1"/>
</dbReference>
<dbReference type="SUPFAM" id="SSF54160">
    <property type="entry name" value="Chromo domain-like"/>
    <property type="match status" value="1"/>
</dbReference>
<name>A0A9W6YCT7_9STRA</name>
<comment type="caution">
    <text evidence="2">The sequence shown here is derived from an EMBL/GenBank/DDBJ whole genome shotgun (WGS) entry which is preliminary data.</text>
</comment>
<dbReference type="Pfam" id="PF00385">
    <property type="entry name" value="Chromo"/>
    <property type="match status" value="1"/>
</dbReference>
<dbReference type="InterPro" id="IPR023780">
    <property type="entry name" value="Chromo_domain"/>
</dbReference>
<dbReference type="OrthoDB" id="128383at2759"/>
<evidence type="ECO:0000313" key="2">
    <source>
        <dbReference type="EMBL" id="GMF60586.1"/>
    </source>
</evidence>
<keyword evidence="3" id="KW-1185">Reference proteome</keyword>
<organism evidence="2 3">
    <name type="scientific">Phytophthora fragariaefolia</name>
    <dbReference type="NCBI Taxonomy" id="1490495"/>
    <lineage>
        <taxon>Eukaryota</taxon>
        <taxon>Sar</taxon>
        <taxon>Stramenopiles</taxon>
        <taxon>Oomycota</taxon>
        <taxon>Peronosporomycetes</taxon>
        <taxon>Peronosporales</taxon>
        <taxon>Peronosporaceae</taxon>
        <taxon>Phytophthora</taxon>
    </lineage>
</organism>
<dbReference type="Gene3D" id="2.40.50.40">
    <property type="match status" value="1"/>
</dbReference>